<evidence type="ECO:0000256" key="3">
    <source>
        <dbReference type="ARBA" id="ARBA00022777"/>
    </source>
</evidence>
<keyword evidence="1" id="KW-0808">Transferase</keyword>
<dbReference type="EMBL" id="FOLB01000004">
    <property type="protein sequence ID" value="SFC21801.1"/>
    <property type="molecule type" value="Genomic_DNA"/>
</dbReference>
<dbReference type="GO" id="GO:0005524">
    <property type="term" value="F:ATP binding"/>
    <property type="evidence" value="ECO:0007669"/>
    <property type="project" value="UniProtKB-KW"/>
</dbReference>
<evidence type="ECO:0000256" key="1">
    <source>
        <dbReference type="ARBA" id="ARBA00022679"/>
    </source>
</evidence>
<organism evidence="6 7">
    <name type="scientific">Nocardioides terrae</name>
    <dbReference type="NCBI Taxonomy" id="574651"/>
    <lineage>
        <taxon>Bacteria</taxon>
        <taxon>Bacillati</taxon>
        <taxon>Actinomycetota</taxon>
        <taxon>Actinomycetes</taxon>
        <taxon>Propionibacteriales</taxon>
        <taxon>Nocardioidaceae</taxon>
        <taxon>Nocardioides</taxon>
    </lineage>
</organism>
<name>A0A1I1HD79_9ACTN</name>
<keyword evidence="4" id="KW-0067">ATP-binding</keyword>
<evidence type="ECO:0000313" key="7">
    <source>
        <dbReference type="Proteomes" id="UP000198832"/>
    </source>
</evidence>
<gene>
    <name evidence="6" type="ORF">SAMN04487968_104277</name>
</gene>
<reference evidence="6 7" key="1">
    <citation type="submission" date="2016-10" db="EMBL/GenBank/DDBJ databases">
        <authorList>
            <person name="de Groot N.N."/>
        </authorList>
    </citation>
    <scope>NUCLEOTIDE SEQUENCE [LARGE SCALE GENOMIC DNA]</scope>
    <source>
        <strain evidence="6 7">CGMCC 1.7056</strain>
    </source>
</reference>
<dbReference type="NCBIfam" id="NF047744">
    <property type="entry name" value="CG0192_rel"/>
    <property type="match status" value="1"/>
</dbReference>
<keyword evidence="3" id="KW-0418">Kinase</keyword>
<dbReference type="GO" id="GO:0016301">
    <property type="term" value="F:kinase activity"/>
    <property type="evidence" value="ECO:0007669"/>
    <property type="project" value="UniProtKB-KW"/>
</dbReference>
<evidence type="ECO:0000256" key="4">
    <source>
        <dbReference type="ARBA" id="ARBA00022840"/>
    </source>
</evidence>
<dbReference type="Proteomes" id="UP000198832">
    <property type="component" value="Unassembled WGS sequence"/>
</dbReference>
<proteinExistence type="predicted"/>
<evidence type="ECO:0000256" key="2">
    <source>
        <dbReference type="ARBA" id="ARBA00022741"/>
    </source>
</evidence>
<keyword evidence="2" id="KW-0547">Nucleotide-binding</keyword>
<feature type="domain" description="Maltokinase N-terminal cap" evidence="5">
    <location>
        <begin position="21"/>
        <end position="101"/>
    </location>
</feature>
<keyword evidence="7" id="KW-1185">Reference proteome</keyword>
<sequence>MAVIHVDSDISPTKPELVAAWLPTQPWAAGLGELEQIGGYRFDDPDGEVGIEALLFRAGEQVLHLPLTYRGAPLEGADEFLICTMSHTALGDRWIYDGIGDRVAVDAYVTAILTGGRQADLEVERDGRIVGVREAAVQASGSGRASAVPDHAALAVTSRGALAIVESADLTLNIARLLPADVDGPETLTVVWDGGRAVAASAG</sequence>
<dbReference type="Pfam" id="PF18085">
    <property type="entry name" value="Mak_N_cap"/>
    <property type="match status" value="1"/>
</dbReference>
<evidence type="ECO:0000259" key="5">
    <source>
        <dbReference type="Pfam" id="PF18085"/>
    </source>
</evidence>
<dbReference type="RefSeq" id="WP_091122138.1">
    <property type="nucleotide sequence ID" value="NZ_FOLB01000004.1"/>
</dbReference>
<dbReference type="STRING" id="574651.SAMN04487968_104277"/>
<accession>A0A1I1HD79</accession>
<dbReference type="AlphaFoldDB" id="A0A1I1HD79"/>
<protein>
    <recommendedName>
        <fullName evidence="5">Maltokinase N-terminal cap domain-containing protein</fullName>
    </recommendedName>
</protein>
<dbReference type="OrthoDB" id="3787729at2"/>
<dbReference type="InterPro" id="IPR040999">
    <property type="entry name" value="Mak_N_cap"/>
</dbReference>
<evidence type="ECO:0000313" key="6">
    <source>
        <dbReference type="EMBL" id="SFC21801.1"/>
    </source>
</evidence>